<evidence type="ECO:0000256" key="1">
    <source>
        <dbReference type="SAM" id="MobiDB-lite"/>
    </source>
</evidence>
<evidence type="ECO:0000313" key="2">
    <source>
        <dbReference type="EMBL" id="RMX36670.1"/>
    </source>
</evidence>
<dbReference type="AlphaFoldDB" id="A0A3M6T5K6"/>
<accession>A0A3M6T5K6</accession>
<dbReference type="EMBL" id="RCHS01004264">
    <property type="protein sequence ID" value="RMX36670.1"/>
    <property type="molecule type" value="Genomic_DNA"/>
</dbReference>
<evidence type="ECO:0000313" key="3">
    <source>
        <dbReference type="Proteomes" id="UP000275408"/>
    </source>
</evidence>
<dbReference type="PANTHER" id="PTHR33244:SF3">
    <property type="entry name" value="PEPTIDASE A2 DOMAIN-CONTAINING PROTEIN"/>
    <property type="match status" value="1"/>
</dbReference>
<sequence length="366" mass="41475">MAKKSRNTTMIAEVLKSYPRLSLVILLERNPQRDQRNGKQRRSYIVDVGGRRIRRNRVALRTDSPKSHAKYQSCHANIEKAETDPEKPRVVPHAVPPPMPDTRMEKLPLDYQSDQSVTRKSPARKIPPSPEVAATGGSTLYTTRSGRQVKKPYRATPIQGINLSPSQLSMRRRLRTTLPIACGLLEPEAHNIKEIKARMKHGKEKLKYYHDRRGTKELPPLKPGDFVRVKPEMGSKDWKAATVVQQHTSPRSYIVDVGGRRIRRNRVARRTDSSKSHAGYQSCHANIEEAETDPEKPCVVPHVVPPPMPDARMEKLPLDYQSDQSVVRKSPARKIPLSPEVAATWGLTLYTTRCGRQVKKPVKLDL</sequence>
<dbReference type="PANTHER" id="PTHR33244">
    <property type="entry name" value="INTEGRASE CATALYTIC DOMAIN-CONTAINING PROTEIN-RELATED"/>
    <property type="match status" value="1"/>
</dbReference>
<feature type="region of interest" description="Disordered" evidence="1">
    <location>
        <begin position="81"/>
        <end position="103"/>
    </location>
</feature>
<organism evidence="2 3">
    <name type="scientific">Pocillopora damicornis</name>
    <name type="common">Cauliflower coral</name>
    <name type="synonym">Millepora damicornis</name>
    <dbReference type="NCBI Taxonomy" id="46731"/>
    <lineage>
        <taxon>Eukaryota</taxon>
        <taxon>Metazoa</taxon>
        <taxon>Cnidaria</taxon>
        <taxon>Anthozoa</taxon>
        <taxon>Hexacorallia</taxon>
        <taxon>Scleractinia</taxon>
        <taxon>Astrocoeniina</taxon>
        <taxon>Pocilloporidae</taxon>
        <taxon>Pocillopora</taxon>
    </lineage>
</organism>
<protein>
    <submittedName>
        <fullName evidence="2">Uncharacterized protein</fullName>
    </submittedName>
</protein>
<gene>
    <name evidence="2" type="ORF">pdam_00024517</name>
</gene>
<comment type="caution">
    <text evidence="2">The sequence shown here is derived from an EMBL/GenBank/DDBJ whole genome shotgun (WGS) entry which is preliminary data.</text>
</comment>
<reference evidence="2 3" key="1">
    <citation type="journal article" date="2018" name="Sci. Rep.">
        <title>Comparative analysis of the Pocillopora damicornis genome highlights role of immune system in coral evolution.</title>
        <authorList>
            <person name="Cunning R."/>
            <person name="Bay R.A."/>
            <person name="Gillette P."/>
            <person name="Baker A.C."/>
            <person name="Traylor-Knowles N."/>
        </authorList>
    </citation>
    <scope>NUCLEOTIDE SEQUENCE [LARGE SCALE GENOMIC DNA]</scope>
    <source>
        <strain evidence="2">RSMAS</strain>
        <tissue evidence="2">Whole animal</tissue>
    </source>
</reference>
<keyword evidence="3" id="KW-1185">Reference proteome</keyword>
<feature type="non-terminal residue" evidence="2">
    <location>
        <position position="366"/>
    </location>
</feature>
<proteinExistence type="predicted"/>
<name>A0A3M6T5K6_POCDA</name>
<feature type="region of interest" description="Disordered" evidence="1">
    <location>
        <begin position="116"/>
        <end position="138"/>
    </location>
</feature>
<dbReference type="Proteomes" id="UP000275408">
    <property type="component" value="Unassembled WGS sequence"/>
</dbReference>
<dbReference type="STRING" id="46731.A0A3M6T5K6"/>